<dbReference type="InterPro" id="IPR003917">
    <property type="entry name" value="NADH_UbQ_OxRdtase_chain2"/>
</dbReference>
<gene>
    <name evidence="20" type="primary">nad2</name>
</gene>
<accession>A0A346RH13</accession>
<evidence type="ECO:0000256" key="16">
    <source>
        <dbReference type="ARBA" id="ARBA00023136"/>
    </source>
</evidence>
<dbReference type="GO" id="GO:0008137">
    <property type="term" value="F:NADH dehydrogenase (ubiquinone) activity"/>
    <property type="evidence" value="ECO:0007669"/>
    <property type="project" value="UniProtKB-EC"/>
</dbReference>
<feature type="transmembrane region" description="Helical" evidence="18">
    <location>
        <begin position="89"/>
        <end position="111"/>
    </location>
</feature>
<evidence type="ECO:0000256" key="3">
    <source>
        <dbReference type="ARBA" id="ARBA00007012"/>
    </source>
</evidence>
<geneLocation type="mitochondrion" evidence="20"/>
<proteinExistence type="inferred from homology"/>
<comment type="catalytic activity">
    <reaction evidence="17 18">
        <text>a ubiquinone + NADH + 5 H(+)(in) = a ubiquinol + NAD(+) + 4 H(+)(out)</text>
        <dbReference type="Rhea" id="RHEA:29091"/>
        <dbReference type="Rhea" id="RHEA-COMP:9565"/>
        <dbReference type="Rhea" id="RHEA-COMP:9566"/>
        <dbReference type="ChEBI" id="CHEBI:15378"/>
        <dbReference type="ChEBI" id="CHEBI:16389"/>
        <dbReference type="ChEBI" id="CHEBI:17976"/>
        <dbReference type="ChEBI" id="CHEBI:57540"/>
        <dbReference type="ChEBI" id="CHEBI:57945"/>
        <dbReference type="EC" id="7.1.1.2"/>
    </reaction>
</comment>
<evidence type="ECO:0000256" key="2">
    <source>
        <dbReference type="ARBA" id="ARBA00004448"/>
    </source>
</evidence>
<dbReference type="PRINTS" id="PR01436">
    <property type="entry name" value="NADHDHGNASE2"/>
</dbReference>
<dbReference type="AlphaFoldDB" id="A0A346RH13"/>
<feature type="transmembrane region" description="Helical" evidence="18">
    <location>
        <begin position="144"/>
        <end position="165"/>
    </location>
</feature>
<dbReference type="Pfam" id="PF00361">
    <property type="entry name" value="Proton_antipo_M"/>
    <property type="match status" value="1"/>
</dbReference>
<evidence type="ECO:0000256" key="12">
    <source>
        <dbReference type="ARBA" id="ARBA00022989"/>
    </source>
</evidence>
<evidence type="ECO:0000259" key="19">
    <source>
        <dbReference type="Pfam" id="PF00361"/>
    </source>
</evidence>
<name>A0A346RH13_9CUCU</name>
<feature type="transmembrane region" description="Helical" evidence="18">
    <location>
        <begin position="235"/>
        <end position="258"/>
    </location>
</feature>
<feature type="transmembrane region" description="Helical" evidence="18">
    <location>
        <begin position="172"/>
        <end position="190"/>
    </location>
</feature>
<organism evidence="20">
    <name type="scientific">Cleroidea sp. 2 KM-2017</name>
    <dbReference type="NCBI Taxonomy" id="2219307"/>
    <lineage>
        <taxon>Eukaryota</taxon>
        <taxon>Metazoa</taxon>
        <taxon>Ecdysozoa</taxon>
        <taxon>Arthropoda</taxon>
        <taxon>Hexapoda</taxon>
        <taxon>Insecta</taxon>
        <taxon>Pterygota</taxon>
        <taxon>Neoptera</taxon>
        <taxon>Endopterygota</taxon>
        <taxon>Coleoptera</taxon>
        <taxon>Polyphaga</taxon>
        <taxon>Cucujiformia</taxon>
    </lineage>
</organism>
<keyword evidence="8 18" id="KW-0812">Transmembrane</keyword>
<evidence type="ECO:0000256" key="1">
    <source>
        <dbReference type="ARBA" id="ARBA00003257"/>
    </source>
</evidence>
<dbReference type="GO" id="GO:0006120">
    <property type="term" value="P:mitochondrial electron transport, NADH to ubiquinone"/>
    <property type="evidence" value="ECO:0007669"/>
    <property type="project" value="InterPro"/>
</dbReference>
<dbReference type="GO" id="GO:0005743">
    <property type="term" value="C:mitochondrial inner membrane"/>
    <property type="evidence" value="ECO:0007669"/>
    <property type="project" value="UniProtKB-SubCell"/>
</dbReference>
<feature type="domain" description="NADH:quinone oxidoreductase/Mrp antiporter transmembrane" evidence="19">
    <location>
        <begin position="22"/>
        <end position="282"/>
    </location>
</feature>
<dbReference type="InterPro" id="IPR001750">
    <property type="entry name" value="ND/Mrp_TM"/>
</dbReference>
<keyword evidence="6" id="KW-0813">Transport</keyword>
<keyword evidence="16 18" id="KW-0472">Membrane</keyword>
<evidence type="ECO:0000256" key="17">
    <source>
        <dbReference type="ARBA" id="ARBA00049551"/>
    </source>
</evidence>
<keyword evidence="13 18" id="KW-0520">NAD</keyword>
<keyword evidence="15 18" id="KW-0496">Mitochondrion</keyword>
<evidence type="ECO:0000256" key="14">
    <source>
        <dbReference type="ARBA" id="ARBA00023075"/>
    </source>
</evidence>
<evidence type="ECO:0000313" key="20">
    <source>
        <dbReference type="EMBL" id="AXS65360.1"/>
    </source>
</evidence>
<feature type="transmembrane region" description="Helical" evidence="18">
    <location>
        <begin position="270"/>
        <end position="291"/>
    </location>
</feature>
<dbReference type="InterPro" id="IPR050175">
    <property type="entry name" value="Complex_I_Subunit_2"/>
</dbReference>
<feature type="transmembrane region" description="Helical" evidence="18">
    <location>
        <begin position="7"/>
        <end position="26"/>
    </location>
</feature>
<comment type="subcellular location">
    <subcellularLocation>
        <location evidence="2 18">Mitochondrion inner membrane</location>
        <topology evidence="2 18">Multi-pass membrane protein</topology>
    </subcellularLocation>
</comment>
<keyword evidence="14 18" id="KW-0830">Ubiquinone</keyword>
<evidence type="ECO:0000256" key="5">
    <source>
        <dbReference type="ARBA" id="ARBA00021008"/>
    </source>
</evidence>
<evidence type="ECO:0000256" key="7">
    <source>
        <dbReference type="ARBA" id="ARBA00022660"/>
    </source>
</evidence>
<protein>
    <recommendedName>
        <fullName evidence="5 18">NADH-ubiquinone oxidoreductase chain 2</fullName>
        <ecNumber evidence="4 18">7.1.1.2</ecNumber>
    </recommendedName>
</protein>
<comment type="function">
    <text evidence="1">Core subunit of the mitochondrial membrane respiratory chain NADH dehydrogenase (Complex I) that is believed to belong to the minimal assembly required for catalysis. Complex I functions in the transfer of electrons from NADH to the respiratory chain. The immediate electron acceptor for the enzyme is believed to be ubiquinone.</text>
</comment>
<sequence length="334" mass="38523">MKKYKMLFVSTMMLGTMITISSYSWMGMWMGLEINLISIIPLLNNMDMYSAEASIKYFITQALASAILMFAVIIFSTSKEMLTLYLNKTTVMLINSSLLTKMGAAPFHFWFPEVMEGLSWVNCFIMLTWQKIAPMIMLMYNSSMTLFMSVVIILSMLVSGIMGFNQISMRKIMTYSSINHIGWMIGAMIYSQAVWSIYFIIYTIITANILIVLNKFKVFFLKQMILMQINPMTKMILILNFFSLGGLPPFLGFMPKWFTIQALVEKTQLILPFTMIILTLMTLFFYMRIVFSSLVLSQNNILPSKTKTKKFWMLTSNIMALSGMLAFPLFFNFI</sequence>
<keyword evidence="9 18" id="KW-0999">Mitochondrion inner membrane</keyword>
<comment type="function">
    <text evidence="18">Core subunit of the mitochondrial membrane respiratory chain NADH dehydrogenase (Complex I) which catalyzes electron transfer from NADH through the respiratory chain, using ubiquinone as an electron acceptor. Essential for the catalytic activity and assembly of complex I.</text>
</comment>
<reference evidence="20" key="1">
    <citation type="journal article" date="2018" name="J. ISSAAS">
        <title>The contribution of mitochondrial metagenomics to large-scale data mining and phylogenetic analysis of Coleoptera.</title>
        <authorList>
            <person name="Miller K."/>
            <person name="Linard B."/>
            <person name="Motyka M."/>
            <person name="Bocek M."/>
            <person name="Vogler A.P."/>
        </authorList>
    </citation>
    <scope>NUCLEOTIDE SEQUENCE</scope>
</reference>
<keyword evidence="11 18" id="KW-0249">Electron transport</keyword>
<comment type="similarity">
    <text evidence="3 18">Belongs to the complex I subunit 2 family.</text>
</comment>
<evidence type="ECO:0000256" key="11">
    <source>
        <dbReference type="ARBA" id="ARBA00022982"/>
    </source>
</evidence>
<evidence type="ECO:0000256" key="13">
    <source>
        <dbReference type="ARBA" id="ARBA00023027"/>
    </source>
</evidence>
<keyword evidence="12 18" id="KW-1133">Transmembrane helix</keyword>
<feature type="transmembrane region" description="Helical" evidence="18">
    <location>
        <begin position="311"/>
        <end position="331"/>
    </location>
</feature>
<evidence type="ECO:0000256" key="18">
    <source>
        <dbReference type="RuleBase" id="RU003403"/>
    </source>
</evidence>
<feature type="transmembrane region" description="Helical" evidence="18">
    <location>
        <begin position="196"/>
        <end position="214"/>
    </location>
</feature>
<dbReference type="PANTHER" id="PTHR46552:SF1">
    <property type="entry name" value="NADH-UBIQUINONE OXIDOREDUCTASE CHAIN 2"/>
    <property type="match status" value="1"/>
</dbReference>
<evidence type="ECO:0000256" key="9">
    <source>
        <dbReference type="ARBA" id="ARBA00022792"/>
    </source>
</evidence>
<evidence type="ECO:0000256" key="6">
    <source>
        <dbReference type="ARBA" id="ARBA00022448"/>
    </source>
</evidence>
<dbReference type="PANTHER" id="PTHR46552">
    <property type="entry name" value="NADH-UBIQUINONE OXIDOREDUCTASE CHAIN 2"/>
    <property type="match status" value="1"/>
</dbReference>
<evidence type="ECO:0000256" key="15">
    <source>
        <dbReference type="ARBA" id="ARBA00023128"/>
    </source>
</evidence>
<feature type="transmembrane region" description="Helical" evidence="18">
    <location>
        <begin position="55"/>
        <end position="77"/>
    </location>
</feature>
<evidence type="ECO:0000256" key="10">
    <source>
        <dbReference type="ARBA" id="ARBA00022967"/>
    </source>
</evidence>
<keyword evidence="7 18" id="KW-0679">Respiratory chain</keyword>
<evidence type="ECO:0000256" key="4">
    <source>
        <dbReference type="ARBA" id="ARBA00012944"/>
    </source>
</evidence>
<keyword evidence="10 18" id="KW-1278">Translocase</keyword>
<dbReference type="EMBL" id="MG193391">
    <property type="protein sequence ID" value="AXS65360.1"/>
    <property type="molecule type" value="Genomic_DNA"/>
</dbReference>
<evidence type="ECO:0000256" key="8">
    <source>
        <dbReference type="ARBA" id="ARBA00022692"/>
    </source>
</evidence>
<dbReference type="EC" id="7.1.1.2" evidence="4 18"/>